<dbReference type="GeneID" id="81377493"/>
<proteinExistence type="predicted"/>
<gene>
    <name evidence="7" type="ORF">N7509_013876</name>
</gene>
<keyword evidence="8" id="KW-1185">Reference proteome</keyword>
<dbReference type="Pfam" id="PF04082">
    <property type="entry name" value="Fungal_trans"/>
    <property type="match status" value="1"/>
</dbReference>
<comment type="subcellular location">
    <subcellularLocation>
        <location evidence="1">Nucleus</location>
    </subcellularLocation>
</comment>
<evidence type="ECO:0000256" key="3">
    <source>
        <dbReference type="ARBA" id="ARBA00023163"/>
    </source>
</evidence>
<dbReference type="GO" id="GO:0003677">
    <property type="term" value="F:DNA binding"/>
    <property type="evidence" value="ECO:0007669"/>
    <property type="project" value="InterPro"/>
</dbReference>
<evidence type="ECO:0000259" key="6">
    <source>
        <dbReference type="SMART" id="SM00906"/>
    </source>
</evidence>
<feature type="region of interest" description="Disordered" evidence="5">
    <location>
        <begin position="1"/>
        <end position="61"/>
    </location>
</feature>
<accession>A0A9W9VEX6</accession>
<dbReference type="InterPro" id="IPR007219">
    <property type="entry name" value="XnlR_reg_dom"/>
</dbReference>
<dbReference type="GO" id="GO:0006351">
    <property type="term" value="P:DNA-templated transcription"/>
    <property type="evidence" value="ECO:0007669"/>
    <property type="project" value="InterPro"/>
</dbReference>
<dbReference type="PANTHER" id="PTHR31001">
    <property type="entry name" value="UNCHARACTERIZED TRANSCRIPTIONAL REGULATORY PROTEIN"/>
    <property type="match status" value="1"/>
</dbReference>
<protein>
    <recommendedName>
        <fullName evidence="6">Xylanolytic transcriptional activator regulatory domain-containing protein</fullName>
    </recommendedName>
</protein>
<dbReference type="GO" id="GO:0008270">
    <property type="term" value="F:zinc ion binding"/>
    <property type="evidence" value="ECO:0007669"/>
    <property type="project" value="InterPro"/>
</dbReference>
<evidence type="ECO:0000256" key="4">
    <source>
        <dbReference type="ARBA" id="ARBA00023242"/>
    </source>
</evidence>
<dbReference type="CDD" id="cd12148">
    <property type="entry name" value="fungal_TF_MHR"/>
    <property type="match status" value="1"/>
</dbReference>
<organism evidence="7 8">
    <name type="scientific">Penicillium cosmopolitanum</name>
    <dbReference type="NCBI Taxonomy" id="1131564"/>
    <lineage>
        <taxon>Eukaryota</taxon>
        <taxon>Fungi</taxon>
        <taxon>Dikarya</taxon>
        <taxon>Ascomycota</taxon>
        <taxon>Pezizomycotina</taxon>
        <taxon>Eurotiomycetes</taxon>
        <taxon>Eurotiomycetidae</taxon>
        <taxon>Eurotiales</taxon>
        <taxon>Aspergillaceae</taxon>
        <taxon>Penicillium</taxon>
    </lineage>
</organism>
<reference evidence="7" key="1">
    <citation type="submission" date="2022-12" db="EMBL/GenBank/DDBJ databases">
        <authorList>
            <person name="Petersen C."/>
        </authorList>
    </citation>
    <scope>NUCLEOTIDE SEQUENCE</scope>
    <source>
        <strain evidence="7">IBT 29677</strain>
    </source>
</reference>
<comment type="caution">
    <text evidence="7">The sequence shown here is derived from an EMBL/GenBank/DDBJ whole genome shotgun (WGS) entry which is preliminary data.</text>
</comment>
<feature type="compositionally biased region" description="Acidic residues" evidence="5">
    <location>
        <begin position="89"/>
        <end position="109"/>
    </location>
</feature>
<dbReference type="AlphaFoldDB" id="A0A9W9VEX6"/>
<keyword evidence="4" id="KW-0539">Nucleus</keyword>
<reference evidence="7" key="2">
    <citation type="journal article" date="2023" name="IMA Fungus">
        <title>Comparative genomic study of the Penicillium genus elucidates a diverse pangenome and 15 lateral gene transfer events.</title>
        <authorList>
            <person name="Petersen C."/>
            <person name="Sorensen T."/>
            <person name="Nielsen M.R."/>
            <person name="Sondergaard T.E."/>
            <person name="Sorensen J.L."/>
            <person name="Fitzpatrick D.A."/>
            <person name="Frisvad J.C."/>
            <person name="Nielsen K.L."/>
        </authorList>
    </citation>
    <scope>NUCLEOTIDE SEQUENCE</scope>
    <source>
        <strain evidence="7">IBT 29677</strain>
    </source>
</reference>
<sequence length="564" mass="65016">MSLAQKQKQTPDQGPDQVSDQVPDFNSEPQIVDANGPSYQTPSSMSGHDTRSPHDTGTLVVNDEGTSYFESANWRAILKEINGVKDYIDDYGNEETDDEGAEEDAEDDSSPTLLLGMSRPITKEELLLDIPAVAVHIPTFRKEYARFWESPQDMSFTWISYLYAILTLSVSHYHRSEEPLPVNMVNPSTAWNVFRKRAAQGLVQANYLAPGRYKVEALFFYSLSEFYRSQDAQIGVSYLFGTLIRLAMRMGYHRDPSHYPSLSPFDGEMRRRLWALICQLDTLISFQVGLPRTIQPWQYDTELPSNIHDMDFDENSVQLPPSRPSTEWTPCGYTRGKSRIMQCFGQITDLAYSREQVSYEEILAIDRRLEEAHDLLPPFLQYQPIDQCFAETTELIMKRYTLALLYQKARVVMHRRYMAETNSKYTYSRQTCLNAARETLRHHSDVYQESLPGGQLYAERFFMNSLQNTDFMLSAMILCLELSQENERDTARMEPQERDDLLRLLETTYHIFKEGRHRSIDTQRGYTALRIMLGRVRGSSPAQSDSSFTNKQSMEIDGELIFQA</sequence>
<evidence type="ECO:0000256" key="5">
    <source>
        <dbReference type="SAM" id="MobiDB-lite"/>
    </source>
</evidence>
<name>A0A9W9VEX6_9EURO</name>
<keyword evidence="2" id="KW-0805">Transcription regulation</keyword>
<feature type="region of interest" description="Disordered" evidence="5">
    <location>
        <begin position="89"/>
        <end position="113"/>
    </location>
</feature>
<dbReference type="PANTHER" id="PTHR31001:SF86">
    <property type="entry name" value="ZN(II)2CYS6 TRANSCRIPTION FACTOR (EUROFUNG)"/>
    <property type="match status" value="1"/>
</dbReference>
<dbReference type="InterPro" id="IPR050613">
    <property type="entry name" value="Sec_Metabolite_Reg"/>
</dbReference>
<dbReference type="EMBL" id="JAPZBU010000012">
    <property type="protein sequence ID" value="KAJ5376990.1"/>
    <property type="molecule type" value="Genomic_DNA"/>
</dbReference>
<evidence type="ECO:0000313" key="7">
    <source>
        <dbReference type="EMBL" id="KAJ5376990.1"/>
    </source>
</evidence>
<dbReference type="OrthoDB" id="5431381at2759"/>
<dbReference type="RefSeq" id="XP_056482020.1">
    <property type="nucleotide sequence ID" value="XM_056638513.1"/>
</dbReference>
<dbReference type="Proteomes" id="UP001147747">
    <property type="component" value="Unassembled WGS sequence"/>
</dbReference>
<evidence type="ECO:0000256" key="2">
    <source>
        <dbReference type="ARBA" id="ARBA00023015"/>
    </source>
</evidence>
<feature type="domain" description="Xylanolytic transcriptional activator regulatory" evidence="6">
    <location>
        <begin position="236"/>
        <end position="310"/>
    </location>
</feature>
<evidence type="ECO:0000313" key="8">
    <source>
        <dbReference type="Proteomes" id="UP001147747"/>
    </source>
</evidence>
<feature type="compositionally biased region" description="Polar residues" evidence="5">
    <location>
        <begin position="1"/>
        <end position="20"/>
    </location>
</feature>
<feature type="compositionally biased region" description="Polar residues" evidence="5">
    <location>
        <begin position="37"/>
        <end position="47"/>
    </location>
</feature>
<keyword evidence="3" id="KW-0804">Transcription</keyword>
<dbReference type="GO" id="GO:0005634">
    <property type="term" value="C:nucleus"/>
    <property type="evidence" value="ECO:0007669"/>
    <property type="project" value="UniProtKB-SubCell"/>
</dbReference>
<evidence type="ECO:0000256" key="1">
    <source>
        <dbReference type="ARBA" id="ARBA00004123"/>
    </source>
</evidence>
<dbReference type="SMART" id="SM00906">
    <property type="entry name" value="Fungal_trans"/>
    <property type="match status" value="1"/>
</dbReference>